<organism evidence="12 13">
    <name type="scientific">Thecamonas trahens ATCC 50062</name>
    <dbReference type="NCBI Taxonomy" id="461836"/>
    <lineage>
        <taxon>Eukaryota</taxon>
        <taxon>Apusozoa</taxon>
        <taxon>Apusomonadida</taxon>
        <taxon>Apusomonadidae</taxon>
        <taxon>Thecamonas</taxon>
    </lineage>
</organism>
<protein>
    <recommendedName>
        <fullName evidence="11">Branched-chain-amino-acid aminotransferase</fullName>
        <ecNumber evidence="11">2.6.1.42</ecNumber>
    </recommendedName>
</protein>
<dbReference type="PROSITE" id="PS00770">
    <property type="entry name" value="AA_TRANSFER_CLASS_4"/>
    <property type="match status" value="1"/>
</dbReference>
<dbReference type="AlphaFoldDB" id="A0A0L0DBX2"/>
<evidence type="ECO:0000256" key="2">
    <source>
        <dbReference type="ARBA" id="ARBA00009320"/>
    </source>
</evidence>
<dbReference type="GO" id="GO:0052656">
    <property type="term" value="F:L-isoleucine-2-oxoglutarate transaminase activity"/>
    <property type="evidence" value="ECO:0007669"/>
    <property type="project" value="RHEA"/>
</dbReference>
<dbReference type="OrthoDB" id="1732691at2759"/>
<dbReference type="Gene3D" id="3.30.470.10">
    <property type="match status" value="1"/>
</dbReference>
<dbReference type="InterPro" id="IPR036038">
    <property type="entry name" value="Aminotransferase-like"/>
</dbReference>
<evidence type="ECO:0000313" key="13">
    <source>
        <dbReference type="Proteomes" id="UP000054408"/>
    </source>
</evidence>
<dbReference type="RefSeq" id="XP_013762859.1">
    <property type="nucleotide sequence ID" value="XM_013907405.1"/>
</dbReference>
<dbReference type="GeneID" id="25560388"/>
<dbReference type="NCBIfam" id="NF009897">
    <property type="entry name" value="PRK13357.1"/>
    <property type="match status" value="1"/>
</dbReference>
<keyword evidence="7 11" id="KW-0100">Branched-chain amino acid biosynthesis</keyword>
<keyword evidence="5 11" id="KW-0808">Transferase</keyword>
<dbReference type="InterPro" id="IPR033939">
    <property type="entry name" value="BCAT_family"/>
</dbReference>
<dbReference type="InterPro" id="IPR001544">
    <property type="entry name" value="Aminotrans_IV"/>
</dbReference>
<accession>A0A0L0DBX2</accession>
<comment type="catalytic activity">
    <reaction evidence="11">
        <text>L-leucine + 2-oxoglutarate = 4-methyl-2-oxopentanoate + L-glutamate</text>
        <dbReference type="Rhea" id="RHEA:18321"/>
        <dbReference type="ChEBI" id="CHEBI:16810"/>
        <dbReference type="ChEBI" id="CHEBI:17865"/>
        <dbReference type="ChEBI" id="CHEBI:29985"/>
        <dbReference type="ChEBI" id="CHEBI:57427"/>
        <dbReference type="EC" id="2.6.1.42"/>
    </reaction>
</comment>
<comment type="catalytic activity">
    <reaction evidence="11">
        <text>L-isoleucine + 2-oxoglutarate = (S)-3-methyl-2-oxopentanoate + L-glutamate</text>
        <dbReference type="Rhea" id="RHEA:24801"/>
        <dbReference type="ChEBI" id="CHEBI:16810"/>
        <dbReference type="ChEBI" id="CHEBI:29985"/>
        <dbReference type="ChEBI" id="CHEBI:35146"/>
        <dbReference type="ChEBI" id="CHEBI:58045"/>
        <dbReference type="EC" id="2.6.1.42"/>
    </reaction>
</comment>
<evidence type="ECO:0000256" key="5">
    <source>
        <dbReference type="ARBA" id="ARBA00022679"/>
    </source>
</evidence>
<feature type="modified residue" description="N6-(pyridoxal phosphate)lysine" evidence="8">
    <location>
        <position position="218"/>
    </location>
</feature>
<keyword evidence="3 11" id="KW-0032">Aminotransferase</keyword>
<dbReference type="EC" id="2.6.1.42" evidence="11"/>
<keyword evidence="13" id="KW-1185">Reference proteome</keyword>
<dbReference type="NCBIfam" id="TIGR01123">
    <property type="entry name" value="ilvE_II"/>
    <property type="match status" value="1"/>
</dbReference>
<dbReference type="Pfam" id="PF01063">
    <property type="entry name" value="Aminotran_4"/>
    <property type="match status" value="1"/>
</dbReference>
<comment type="catalytic activity">
    <reaction evidence="11">
        <text>L-valine + 2-oxoglutarate = 3-methyl-2-oxobutanoate + L-glutamate</text>
        <dbReference type="Rhea" id="RHEA:24813"/>
        <dbReference type="ChEBI" id="CHEBI:11851"/>
        <dbReference type="ChEBI" id="CHEBI:16810"/>
        <dbReference type="ChEBI" id="CHEBI:29985"/>
        <dbReference type="ChEBI" id="CHEBI:57762"/>
        <dbReference type="EC" id="2.6.1.42"/>
    </reaction>
</comment>
<dbReference type="STRING" id="461836.A0A0L0DBX2"/>
<name>A0A0L0DBX2_THETB</name>
<dbReference type="SUPFAM" id="SSF56752">
    <property type="entry name" value="D-aminoacid aminotransferase-like PLP-dependent enzymes"/>
    <property type="match status" value="1"/>
</dbReference>
<dbReference type="PANTHER" id="PTHR11825">
    <property type="entry name" value="SUBGROUP IIII AMINOTRANSFERASE"/>
    <property type="match status" value="1"/>
</dbReference>
<dbReference type="GO" id="GO:0009082">
    <property type="term" value="P:branched-chain amino acid biosynthetic process"/>
    <property type="evidence" value="ECO:0007669"/>
    <property type="project" value="UniProtKB-KW"/>
</dbReference>
<evidence type="ECO:0000256" key="8">
    <source>
        <dbReference type="PIRSR" id="PIRSR006468-1"/>
    </source>
</evidence>
<evidence type="ECO:0000256" key="3">
    <source>
        <dbReference type="ARBA" id="ARBA00022576"/>
    </source>
</evidence>
<evidence type="ECO:0000256" key="10">
    <source>
        <dbReference type="RuleBase" id="RU004516"/>
    </source>
</evidence>
<dbReference type="InterPro" id="IPR043132">
    <property type="entry name" value="BCAT-like_C"/>
</dbReference>
<dbReference type="EMBL" id="GL349434">
    <property type="protein sequence ID" value="KNC48808.1"/>
    <property type="molecule type" value="Genomic_DNA"/>
</dbReference>
<dbReference type="FunFam" id="3.30.470.10:FF:000005">
    <property type="entry name" value="Branched-chain-amino-acid aminotransferase"/>
    <property type="match status" value="1"/>
</dbReference>
<dbReference type="InterPro" id="IPR043131">
    <property type="entry name" value="BCAT-like_N"/>
</dbReference>
<evidence type="ECO:0000256" key="4">
    <source>
        <dbReference type="ARBA" id="ARBA00022605"/>
    </source>
</evidence>
<evidence type="ECO:0000256" key="6">
    <source>
        <dbReference type="ARBA" id="ARBA00022898"/>
    </source>
</evidence>
<dbReference type="InterPro" id="IPR005786">
    <property type="entry name" value="B_amino_transII"/>
</dbReference>
<proteinExistence type="inferred from homology"/>
<dbReference type="GO" id="GO:0005737">
    <property type="term" value="C:cytoplasm"/>
    <property type="evidence" value="ECO:0007669"/>
    <property type="project" value="UniProtKB-ARBA"/>
</dbReference>
<evidence type="ECO:0000256" key="9">
    <source>
        <dbReference type="RuleBase" id="RU004106"/>
    </source>
</evidence>
<comment type="cofactor">
    <cofactor evidence="1 10">
        <name>pyridoxal 5'-phosphate</name>
        <dbReference type="ChEBI" id="CHEBI:597326"/>
    </cofactor>
</comment>
<evidence type="ECO:0000256" key="11">
    <source>
        <dbReference type="RuleBase" id="RU004517"/>
    </source>
</evidence>
<evidence type="ECO:0000313" key="12">
    <source>
        <dbReference type="EMBL" id="KNC48808.1"/>
    </source>
</evidence>
<keyword evidence="6 10" id="KW-0663">Pyridoxal phosphate</keyword>
<sequence length="389" mass="42438">MLRSLSNVVAPRALARMFAAGPDMSKLKVTKTTTPREKLPAEELVFGANFADHMLEIDWTAAEGWKDPVIRPYGPFDIDPSASCYHYGGVCFEGLKAYIDDDGCARLFRPDMNMARFSRSSTRLGLPDFDQDAVLEGIKELVRLDKDWIPRKPGYSLYLRPTAIATQESLGVGAPSASKLFVITSPVGPYYKSGFAPVRLLADEHHVRAWPGGIGYTKAGGNYAPTVVPQKKANDAGYAQVMWLFGETGQVTEVGTMNMFVLWHNTAGELELVTPPLDDGTILPGVTRDSILHLVRSRGDVKVSEAPFTIYQMIDAIADGRMVEAFGAGTACIVSPIEGFNFKGVDYDIPLSADASKRAGDLTHELAEELMGIQYGRIEGPPGWSVKLD</sequence>
<evidence type="ECO:0000256" key="1">
    <source>
        <dbReference type="ARBA" id="ARBA00001933"/>
    </source>
</evidence>
<dbReference type="eggNOG" id="KOG0975">
    <property type="taxonomic scope" value="Eukaryota"/>
</dbReference>
<dbReference type="Gene3D" id="3.20.10.10">
    <property type="entry name" value="D-amino Acid Aminotransferase, subunit A, domain 2"/>
    <property type="match status" value="1"/>
</dbReference>
<evidence type="ECO:0000256" key="7">
    <source>
        <dbReference type="ARBA" id="ARBA00023304"/>
    </source>
</evidence>
<dbReference type="PIRSF" id="PIRSF006468">
    <property type="entry name" value="BCAT1"/>
    <property type="match status" value="1"/>
</dbReference>
<dbReference type="CDD" id="cd01557">
    <property type="entry name" value="BCAT_beta_family"/>
    <property type="match status" value="1"/>
</dbReference>
<gene>
    <name evidence="12" type="ORF">AMSG_00588</name>
</gene>
<dbReference type="OMA" id="LTEVFAC"/>
<dbReference type="Proteomes" id="UP000054408">
    <property type="component" value="Unassembled WGS sequence"/>
</dbReference>
<dbReference type="FunFam" id="3.20.10.10:FF:000004">
    <property type="entry name" value="Branched-chain-amino-acid aminotransferase"/>
    <property type="match status" value="1"/>
</dbReference>
<dbReference type="GO" id="GO:0008652">
    <property type="term" value="P:amino acid biosynthetic process"/>
    <property type="evidence" value="ECO:0007669"/>
    <property type="project" value="UniProtKB-KW"/>
</dbReference>
<reference evidence="12 13" key="1">
    <citation type="submission" date="2010-05" db="EMBL/GenBank/DDBJ databases">
        <title>The Genome Sequence of Thecamonas trahens ATCC 50062.</title>
        <authorList>
            <consortium name="The Broad Institute Genome Sequencing Platform"/>
            <person name="Russ C."/>
            <person name="Cuomo C."/>
            <person name="Shea T."/>
            <person name="Young S.K."/>
            <person name="Zeng Q."/>
            <person name="Koehrsen M."/>
            <person name="Haas B."/>
            <person name="Borodovsky M."/>
            <person name="Guigo R."/>
            <person name="Alvarado L."/>
            <person name="Berlin A."/>
            <person name="Bochicchio J."/>
            <person name="Borenstein D."/>
            <person name="Chapman S."/>
            <person name="Chen Z."/>
            <person name="Freedman E."/>
            <person name="Gellesch M."/>
            <person name="Goldberg J."/>
            <person name="Griggs A."/>
            <person name="Gujja S."/>
            <person name="Heilman E."/>
            <person name="Heiman D."/>
            <person name="Hepburn T."/>
            <person name="Howarth C."/>
            <person name="Jen D."/>
            <person name="Larson L."/>
            <person name="Mehta T."/>
            <person name="Park D."/>
            <person name="Pearson M."/>
            <person name="Roberts A."/>
            <person name="Saif S."/>
            <person name="Shenoy N."/>
            <person name="Sisk P."/>
            <person name="Stolte C."/>
            <person name="Sykes S."/>
            <person name="Thomson T."/>
            <person name="Walk T."/>
            <person name="White J."/>
            <person name="Yandava C."/>
            <person name="Burger G."/>
            <person name="Gray M.W."/>
            <person name="Holland P.W.H."/>
            <person name="King N."/>
            <person name="Lang F.B.F."/>
            <person name="Roger A.J."/>
            <person name="Ruiz-Trillo I."/>
            <person name="Lander E."/>
            <person name="Nusbaum C."/>
        </authorList>
    </citation>
    <scope>NUCLEOTIDE SEQUENCE [LARGE SCALE GENOMIC DNA]</scope>
    <source>
        <strain evidence="12 13">ATCC 50062</strain>
    </source>
</reference>
<comment type="similarity">
    <text evidence="2 9">Belongs to the class-IV pyridoxal-phosphate-dependent aminotransferase family.</text>
</comment>
<dbReference type="GO" id="GO:0052655">
    <property type="term" value="F:L-valine-2-oxoglutarate transaminase activity"/>
    <property type="evidence" value="ECO:0007669"/>
    <property type="project" value="RHEA"/>
</dbReference>
<keyword evidence="4 11" id="KW-0028">Amino-acid biosynthesis</keyword>
<dbReference type="PANTHER" id="PTHR11825:SF44">
    <property type="entry name" value="BRANCHED-CHAIN-AMINO-ACID AMINOTRANSFERASE"/>
    <property type="match status" value="1"/>
</dbReference>
<dbReference type="InterPro" id="IPR018300">
    <property type="entry name" value="Aminotrans_IV_CS"/>
</dbReference>
<dbReference type="GO" id="GO:0052654">
    <property type="term" value="F:L-leucine-2-oxoglutarate transaminase activity"/>
    <property type="evidence" value="ECO:0007669"/>
    <property type="project" value="RHEA"/>
</dbReference>